<proteinExistence type="predicted"/>
<reference evidence="4 5" key="1">
    <citation type="submission" date="2018-01" db="EMBL/GenBank/DDBJ databases">
        <authorList>
            <person name="Clerissi C."/>
        </authorList>
    </citation>
    <scope>NUCLEOTIDE SEQUENCE [LARGE SCALE GENOMIC DNA]</scope>
    <source>
        <strain evidence="2">Cupriavidus taiwanensis STM 6082</strain>
        <strain evidence="3">Cupriavidus taiwanensis STM 6160</strain>
        <plasmid evidence="4">ii</plasmid>
        <plasmid evidence="3">II</plasmid>
    </source>
</reference>
<protein>
    <submittedName>
        <fullName evidence="3">Uncharacterized protein</fullName>
    </submittedName>
</protein>
<dbReference type="AlphaFoldDB" id="A0A375HRI5"/>
<gene>
    <name evidence="2" type="ORF">CBM2605_B100268</name>
    <name evidence="3" type="ORF">CBM2607_MP20697</name>
</gene>
<geneLocation type="plasmid" evidence="4">
    <name>ii</name>
</geneLocation>
<evidence type="ECO:0000256" key="1">
    <source>
        <dbReference type="SAM" id="MobiDB-lite"/>
    </source>
</evidence>
<feature type="region of interest" description="Disordered" evidence="1">
    <location>
        <begin position="1"/>
        <end position="37"/>
    </location>
</feature>
<geneLocation type="plasmid" evidence="3">
    <name>II</name>
</geneLocation>
<dbReference type="Proteomes" id="UP000256710">
    <property type="component" value="Unassembled WGS sequence"/>
</dbReference>
<evidence type="ECO:0000313" key="5">
    <source>
        <dbReference type="Proteomes" id="UP000256710"/>
    </source>
</evidence>
<feature type="compositionally biased region" description="Gly residues" evidence="1">
    <location>
        <begin position="1"/>
        <end position="10"/>
    </location>
</feature>
<keyword evidence="3" id="KW-0614">Plasmid</keyword>
<evidence type="ECO:0000313" key="2">
    <source>
        <dbReference type="EMBL" id="SOZ38317.1"/>
    </source>
</evidence>
<sequence length="70" mass="7600">MWHSHSGGGDAIAVLPAPALTPTLSREREREHTSGSRPRRVGYFRLIVVFTPSLTVASSNQRAVTVLVCV</sequence>
<name>A0A375HRI5_9BURK</name>
<accession>A0A375HRI5</accession>
<organism evidence="3 4">
    <name type="scientific">Cupriavidus neocaledonicus</name>
    <dbReference type="NCBI Taxonomy" id="1040979"/>
    <lineage>
        <taxon>Bacteria</taxon>
        <taxon>Pseudomonadati</taxon>
        <taxon>Pseudomonadota</taxon>
        <taxon>Betaproteobacteria</taxon>
        <taxon>Burkholderiales</taxon>
        <taxon>Burkholderiaceae</taxon>
        <taxon>Cupriavidus</taxon>
    </lineage>
</organism>
<dbReference type="Proteomes" id="UP000255168">
    <property type="component" value="Plasmid II"/>
</dbReference>
<dbReference type="EMBL" id="OFTC01000033">
    <property type="protein sequence ID" value="SOZ38317.1"/>
    <property type="molecule type" value="Genomic_DNA"/>
</dbReference>
<feature type="compositionally biased region" description="Basic and acidic residues" evidence="1">
    <location>
        <begin position="25"/>
        <end position="34"/>
    </location>
</feature>
<dbReference type="EMBL" id="LT984807">
    <property type="protein sequence ID" value="SPD60045.1"/>
    <property type="molecule type" value="Genomic_DNA"/>
</dbReference>
<evidence type="ECO:0000313" key="3">
    <source>
        <dbReference type="EMBL" id="SPD60045.1"/>
    </source>
</evidence>
<keyword evidence="5" id="KW-1185">Reference proteome</keyword>
<evidence type="ECO:0000313" key="4">
    <source>
        <dbReference type="Proteomes" id="UP000255168"/>
    </source>
</evidence>